<evidence type="ECO:0000313" key="3">
    <source>
        <dbReference type="Proteomes" id="UP000271162"/>
    </source>
</evidence>
<dbReference type="GO" id="GO:0030896">
    <property type="term" value="C:checkpoint clamp complex"/>
    <property type="evidence" value="ECO:0007669"/>
    <property type="project" value="InterPro"/>
</dbReference>
<organism evidence="4">
    <name type="scientific">Nippostrongylus brasiliensis</name>
    <name type="common">Rat hookworm</name>
    <dbReference type="NCBI Taxonomy" id="27835"/>
    <lineage>
        <taxon>Eukaryota</taxon>
        <taxon>Metazoa</taxon>
        <taxon>Ecdysozoa</taxon>
        <taxon>Nematoda</taxon>
        <taxon>Chromadorea</taxon>
        <taxon>Rhabditida</taxon>
        <taxon>Rhabditina</taxon>
        <taxon>Rhabditomorpha</taxon>
        <taxon>Strongyloidea</taxon>
        <taxon>Heligmosomidae</taxon>
        <taxon>Nippostrongylus</taxon>
    </lineage>
</organism>
<reference evidence="2 3" key="2">
    <citation type="submission" date="2018-11" db="EMBL/GenBank/DDBJ databases">
        <authorList>
            <consortium name="Pathogen Informatics"/>
        </authorList>
    </citation>
    <scope>NUCLEOTIDE SEQUENCE [LARGE SCALE GENOMIC DNA]</scope>
</reference>
<protein>
    <submittedName>
        <fullName evidence="2 4">Uncharacterized protein</fullName>
    </submittedName>
</protein>
<evidence type="ECO:0000313" key="4">
    <source>
        <dbReference type="WBParaSite" id="NBR_0001155701-mRNA-1"/>
    </source>
</evidence>
<evidence type="ECO:0000313" key="2">
    <source>
        <dbReference type="EMBL" id="VDL75147.1"/>
    </source>
</evidence>
<dbReference type="GO" id="GO:0000076">
    <property type="term" value="P:DNA replication checkpoint signaling"/>
    <property type="evidence" value="ECO:0007669"/>
    <property type="project" value="TreeGrafter"/>
</dbReference>
<sequence length="221" mass="23884">MSFQAILTFARQHACDVSLFFDRPGRPLIVAVESDAGYSAEFVLATVEGDDRSDEDESPGLTQQPSRLHVSVEPAPIGVSQPSHVNEAAPKIENHTIEMRRSNLCSGDEALQLAEASNGAQFRDDSEMTVGATENDALNEHLFMDAMVLEGENAIGVVDGSFGTEPEPEVMPNPSVGRRNRPRAVNVQFQRHFLGLGTDPQRQSQVAGAAIVDLTQPSTTK</sequence>
<dbReference type="PANTHER" id="PTHR15237:SF0">
    <property type="entry name" value="CELL CYCLE CHECKPOINT CONTROL PROTEIN"/>
    <property type="match status" value="1"/>
</dbReference>
<keyword evidence="3" id="KW-1185">Reference proteome</keyword>
<dbReference type="Proteomes" id="UP000271162">
    <property type="component" value="Unassembled WGS sequence"/>
</dbReference>
<dbReference type="WBParaSite" id="NBR_0001155701-mRNA-1">
    <property type="protein sequence ID" value="NBR_0001155701-mRNA-1"/>
    <property type="gene ID" value="NBR_0001155701"/>
</dbReference>
<reference evidence="4" key="1">
    <citation type="submission" date="2017-02" db="UniProtKB">
        <authorList>
            <consortium name="WormBaseParasite"/>
        </authorList>
    </citation>
    <scope>IDENTIFICATION</scope>
</reference>
<evidence type="ECO:0000256" key="1">
    <source>
        <dbReference type="SAM" id="MobiDB-lite"/>
    </source>
</evidence>
<accession>A0A0N4Y667</accession>
<dbReference type="AlphaFoldDB" id="A0A0N4Y667"/>
<feature type="region of interest" description="Disordered" evidence="1">
    <location>
        <begin position="161"/>
        <end position="180"/>
    </location>
</feature>
<gene>
    <name evidence="2" type="ORF">NBR_LOCUS11558</name>
</gene>
<name>A0A0N4Y667_NIPBR</name>
<dbReference type="GO" id="GO:0006281">
    <property type="term" value="P:DNA repair"/>
    <property type="evidence" value="ECO:0007669"/>
    <property type="project" value="TreeGrafter"/>
</dbReference>
<dbReference type="GO" id="GO:0071479">
    <property type="term" value="P:cellular response to ionizing radiation"/>
    <property type="evidence" value="ECO:0007669"/>
    <property type="project" value="TreeGrafter"/>
</dbReference>
<dbReference type="EMBL" id="UYSL01020549">
    <property type="protein sequence ID" value="VDL75147.1"/>
    <property type="molecule type" value="Genomic_DNA"/>
</dbReference>
<dbReference type="GO" id="GO:0031573">
    <property type="term" value="P:mitotic intra-S DNA damage checkpoint signaling"/>
    <property type="evidence" value="ECO:0007669"/>
    <property type="project" value="TreeGrafter"/>
</dbReference>
<dbReference type="STRING" id="27835.A0A0N4Y667"/>
<dbReference type="PANTHER" id="PTHR15237">
    <property type="entry name" value="DNA REPAIR PROTEIN RAD9"/>
    <property type="match status" value="1"/>
</dbReference>
<dbReference type="Pfam" id="PF04139">
    <property type="entry name" value="Rad9"/>
    <property type="match status" value="1"/>
</dbReference>
<proteinExistence type="predicted"/>
<dbReference type="InterPro" id="IPR007268">
    <property type="entry name" value="Rad9/Ddc1"/>
</dbReference>
<feature type="region of interest" description="Disordered" evidence="1">
    <location>
        <begin position="49"/>
        <end position="68"/>
    </location>
</feature>
<dbReference type="Gene3D" id="3.70.10.10">
    <property type="match status" value="1"/>
</dbReference>